<gene>
    <name evidence="6" type="primary">hprA</name>
    <name evidence="6" type="ORF">KCJAJFAP_01291</name>
</gene>
<evidence type="ECO:0000313" key="6">
    <source>
        <dbReference type="EMBL" id="VWM03382.1"/>
    </source>
</evidence>
<sequence>MKHRVLYYMVDGSTEAGQAALDTIEGGNQIELVGCAHEPNVCPTAEQLAGCEGFVGEFGPVDDACADAMAATGMRIVSNMSIGLNHVAVDRLASHGITVTNCPGYCSDDVAQYAIALMLDLMRQVTFLNRDVRDGIWNPMGGYIMHRTQGRTLGLVFFGSIARAVAPIAQALGMKVLVWAPTKSAEELAAAGCVKAQTLDELLGASDIVSLHCPLIPETESLIGERELALMKPTAFLINTARGPIVNENALVAALDEGIASGGTRGICGAALDVLADETEPNQALIDHPRCIVTPHCAYSTQEAYGTVRRMSLQAVVDKLVFNRKPEHTVAE</sequence>
<evidence type="ECO:0000313" key="7">
    <source>
        <dbReference type="Proteomes" id="UP000361836"/>
    </source>
</evidence>
<keyword evidence="7" id="KW-1185">Reference proteome</keyword>
<keyword evidence="2 3" id="KW-0560">Oxidoreductase</keyword>
<reference evidence="6 7" key="1">
    <citation type="submission" date="2019-10" db="EMBL/GenBank/DDBJ databases">
        <authorList>
            <person name="Wolf R A."/>
        </authorList>
    </citation>
    <scope>NUCLEOTIDE SEQUENCE [LARGE SCALE GENOMIC DNA]</scope>
    <source>
        <strain evidence="6">Collinsella_aerofaciens_MC2</strain>
    </source>
</reference>
<dbReference type="Proteomes" id="UP000361836">
    <property type="component" value="Unassembled WGS sequence"/>
</dbReference>
<dbReference type="Pfam" id="PF00389">
    <property type="entry name" value="2-Hacid_dh"/>
    <property type="match status" value="1"/>
</dbReference>
<dbReference type="GO" id="GO:0008465">
    <property type="term" value="F:hydroxypyruvate reductase (NADH) activity"/>
    <property type="evidence" value="ECO:0007669"/>
    <property type="project" value="UniProtKB-EC"/>
</dbReference>
<dbReference type="EC" id="1.1.1.29" evidence="6"/>
<dbReference type="SUPFAM" id="SSF52283">
    <property type="entry name" value="Formate/glycerate dehydrogenase catalytic domain-like"/>
    <property type="match status" value="1"/>
</dbReference>
<dbReference type="InterPro" id="IPR050223">
    <property type="entry name" value="D-isomer_2-hydroxyacid_DH"/>
</dbReference>
<dbReference type="GO" id="GO:0003714">
    <property type="term" value="F:transcription corepressor activity"/>
    <property type="evidence" value="ECO:0007669"/>
    <property type="project" value="InterPro"/>
</dbReference>
<dbReference type="RefSeq" id="WP_152077304.1">
    <property type="nucleotide sequence ID" value="NZ_CAAKNU010000099.1"/>
</dbReference>
<dbReference type="SUPFAM" id="SSF51735">
    <property type="entry name" value="NAD(P)-binding Rossmann-fold domains"/>
    <property type="match status" value="1"/>
</dbReference>
<dbReference type="Pfam" id="PF02826">
    <property type="entry name" value="2-Hacid_dh_C"/>
    <property type="match status" value="1"/>
</dbReference>
<dbReference type="PANTHER" id="PTHR10996:SF283">
    <property type="entry name" value="GLYOXYLATE_HYDROXYPYRUVATE REDUCTASE B"/>
    <property type="match status" value="1"/>
</dbReference>
<dbReference type="InterPro" id="IPR006140">
    <property type="entry name" value="D-isomer_DH_NAD-bd"/>
</dbReference>
<dbReference type="PROSITE" id="PS00670">
    <property type="entry name" value="D_2_HYDROXYACID_DH_2"/>
    <property type="match status" value="1"/>
</dbReference>
<dbReference type="GO" id="GO:0005829">
    <property type="term" value="C:cytosol"/>
    <property type="evidence" value="ECO:0007669"/>
    <property type="project" value="TreeGrafter"/>
</dbReference>
<dbReference type="InterPro" id="IPR029753">
    <property type="entry name" value="D-isomer_DH_CS"/>
</dbReference>
<organism evidence="6 7">
    <name type="scientific">Collinsella aerofaciens</name>
    <dbReference type="NCBI Taxonomy" id="74426"/>
    <lineage>
        <taxon>Bacteria</taxon>
        <taxon>Bacillati</taxon>
        <taxon>Actinomycetota</taxon>
        <taxon>Coriobacteriia</taxon>
        <taxon>Coriobacteriales</taxon>
        <taxon>Coriobacteriaceae</taxon>
        <taxon>Collinsella</taxon>
    </lineage>
</organism>
<evidence type="ECO:0000259" key="4">
    <source>
        <dbReference type="Pfam" id="PF00389"/>
    </source>
</evidence>
<comment type="similarity">
    <text evidence="1 3">Belongs to the D-isomer specific 2-hydroxyacid dehydrogenase family.</text>
</comment>
<feature type="domain" description="D-isomer specific 2-hydroxyacid dehydrogenase catalytic" evidence="4">
    <location>
        <begin position="42"/>
        <end position="318"/>
    </location>
</feature>
<evidence type="ECO:0000256" key="3">
    <source>
        <dbReference type="RuleBase" id="RU003719"/>
    </source>
</evidence>
<accession>A0A5K1JF18</accession>
<name>A0A5K1JF18_9ACTN</name>
<evidence type="ECO:0000256" key="1">
    <source>
        <dbReference type="ARBA" id="ARBA00005854"/>
    </source>
</evidence>
<protein>
    <submittedName>
        <fullName evidence="6">Glycerate dehydrogenase</fullName>
        <ecNumber evidence="6">1.1.1.29</ecNumber>
    </submittedName>
</protein>
<dbReference type="GO" id="GO:0030267">
    <property type="term" value="F:glyoxylate reductase (NADPH) activity"/>
    <property type="evidence" value="ECO:0007669"/>
    <property type="project" value="TreeGrafter"/>
</dbReference>
<dbReference type="InterPro" id="IPR036291">
    <property type="entry name" value="NAD(P)-bd_dom_sf"/>
</dbReference>
<dbReference type="EMBL" id="CABWIE010000036">
    <property type="protein sequence ID" value="VWM03382.1"/>
    <property type="molecule type" value="Genomic_DNA"/>
</dbReference>
<dbReference type="PANTHER" id="PTHR10996">
    <property type="entry name" value="2-HYDROXYACID DEHYDROGENASE-RELATED"/>
    <property type="match status" value="1"/>
</dbReference>
<dbReference type="InterPro" id="IPR006139">
    <property type="entry name" value="D-isomer_2_OHA_DH_cat_dom"/>
</dbReference>
<feature type="domain" description="D-isomer specific 2-hydroxyacid dehydrogenase NAD-binding" evidence="5">
    <location>
        <begin position="115"/>
        <end position="298"/>
    </location>
</feature>
<proteinExistence type="inferred from homology"/>
<dbReference type="InterPro" id="IPR043322">
    <property type="entry name" value="CtBP"/>
</dbReference>
<dbReference type="CDD" id="cd05299">
    <property type="entry name" value="CtBP_dh"/>
    <property type="match status" value="1"/>
</dbReference>
<dbReference type="Gene3D" id="3.40.50.720">
    <property type="entry name" value="NAD(P)-binding Rossmann-like Domain"/>
    <property type="match status" value="2"/>
</dbReference>
<dbReference type="GO" id="GO:0051287">
    <property type="term" value="F:NAD binding"/>
    <property type="evidence" value="ECO:0007669"/>
    <property type="project" value="InterPro"/>
</dbReference>
<evidence type="ECO:0000256" key="2">
    <source>
        <dbReference type="ARBA" id="ARBA00023002"/>
    </source>
</evidence>
<evidence type="ECO:0000259" key="5">
    <source>
        <dbReference type="Pfam" id="PF02826"/>
    </source>
</evidence>
<dbReference type="PROSITE" id="PS00671">
    <property type="entry name" value="D_2_HYDROXYACID_DH_3"/>
    <property type="match status" value="1"/>
</dbReference>
<dbReference type="AlphaFoldDB" id="A0A5K1JF18"/>